<sequence length="185" mass="20856">MASNAPMEIASAIQSASIKRHPSPTHDINPSTVASEKQPVHLSSYPDPDAASDVAEDEIPLSVLNPVPRRRTFGPMPDMRFEQSYMQSIEKAEGWKGVLWITLRDQVLMCFGQGLVYTLLLCGWKHWNREAQFSGHSVGARLRRWWWGVNDWKLPTPKKGGLKNTNLAKNVTEYYEDQFSNAGAD</sequence>
<dbReference type="AlphaFoldDB" id="A0A6A6TM46"/>
<evidence type="ECO:0000313" key="3">
    <source>
        <dbReference type="Proteomes" id="UP000799324"/>
    </source>
</evidence>
<evidence type="ECO:0000256" key="1">
    <source>
        <dbReference type="SAM" id="MobiDB-lite"/>
    </source>
</evidence>
<dbReference type="Proteomes" id="UP000799324">
    <property type="component" value="Unassembled WGS sequence"/>
</dbReference>
<dbReference type="OrthoDB" id="2430343at2759"/>
<dbReference type="PANTHER" id="PTHR38699">
    <property type="entry name" value="CHROMOSOME 1, WHOLE GENOME SHOTGUN SEQUENCE"/>
    <property type="match status" value="1"/>
</dbReference>
<dbReference type="GO" id="GO:0000423">
    <property type="term" value="P:mitophagy"/>
    <property type="evidence" value="ECO:0007669"/>
    <property type="project" value="InterPro"/>
</dbReference>
<dbReference type="GO" id="GO:0140580">
    <property type="term" value="F:mitochondrion autophagosome adaptor activity"/>
    <property type="evidence" value="ECO:0007669"/>
    <property type="project" value="InterPro"/>
</dbReference>
<dbReference type="Pfam" id="PF08589">
    <property type="entry name" value="ATG43"/>
    <property type="match status" value="1"/>
</dbReference>
<accession>A0A6A6TM46</accession>
<protein>
    <submittedName>
        <fullName evidence="2">DUF1770-domain-containing protein</fullName>
    </submittedName>
</protein>
<gene>
    <name evidence="2" type="ORF">K491DRAFT_688589</name>
</gene>
<dbReference type="PANTHER" id="PTHR38699:SF1">
    <property type="entry name" value="MITOPHAGY RECEPTOR ATG43"/>
    <property type="match status" value="1"/>
</dbReference>
<organism evidence="2 3">
    <name type="scientific">Lophiostoma macrostomum CBS 122681</name>
    <dbReference type="NCBI Taxonomy" id="1314788"/>
    <lineage>
        <taxon>Eukaryota</taxon>
        <taxon>Fungi</taxon>
        <taxon>Dikarya</taxon>
        <taxon>Ascomycota</taxon>
        <taxon>Pezizomycotina</taxon>
        <taxon>Dothideomycetes</taxon>
        <taxon>Pleosporomycetidae</taxon>
        <taxon>Pleosporales</taxon>
        <taxon>Lophiostomataceae</taxon>
        <taxon>Lophiostoma</taxon>
    </lineage>
</organism>
<name>A0A6A6TM46_9PLEO</name>
<dbReference type="InterPro" id="IPR013898">
    <property type="entry name" value="Atg43"/>
</dbReference>
<evidence type="ECO:0000313" key="2">
    <source>
        <dbReference type="EMBL" id="KAF2659988.1"/>
    </source>
</evidence>
<keyword evidence="3" id="KW-1185">Reference proteome</keyword>
<feature type="compositionally biased region" description="Polar residues" evidence="1">
    <location>
        <begin position="26"/>
        <end position="35"/>
    </location>
</feature>
<reference evidence="2" key="1">
    <citation type="journal article" date="2020" name="Stud. Mycol.">
        <title>101 Dothideomycetes genomes: a test case for predicting lifestyles and emergence of pathogens.</title>
        <authorList>
            <person name="Haridas S."/>
            <person name="Albert R."/>
            <person name="Binder M."/>
            <person name="Bloem J."/>
            <person name="Labutti K."/>
            <person name="Salamov A."/>
            <person name="Andreopoulos B."/>
            <person name="Baker S."/>
            <person name="Barry K."/>
            <person name="Bills G."/>
            <person name="Bluhm B."/>
            <person name="Cannon C."/>
            <person name="Castanera R."/>
            <person name="Culley D."/>
            <person name="Daum C."/>
            <person name="Ezra D."/>
            <person name="Gonzalez J."/>
            <person name="Henrissat B."/>
            <person name="Kuo A."/>
            <person name="Liang C."/>
            <person name="Lipzen A."/>
            <person name="Lutzoni F."/>
            <person name="Magnuson J."/>
            <person name="Mondo S."/>
            <person name="Nolan M."/>
            <person name="Ohm R."/>
            <person name="Pangilinan J."/>
            <person name="Park H.-J."/>
            <person name="Ramirez L."/>
            <person name="Alfaro M."/>
            <person name="Sun H."/>
            <person name="Tritt A."/>
            <person name="Yoshinaga Y."/>
            <person name="Zwiers L.-H."/>
            <person name="Turgeon B."/>
            <person name="Goodwin S."/>
            <person name="Spatafora J."/>
            <person name="Crous P."/>
            <person name="Grigoriev I."/>
        </authorList>
    </citation>
    <scope>NUCLEOTIDE SEQUENCE</scope>
    <source>
        <strain evidence="2">CBS 122681</strain>
    </source>
</reference>
<feature type="region of interest" description="Disordered" evidence="1">
    <location>
        <begin position="1"/>
        <end position="49"/>
    </location>
</feature>
<dbReference type="EMBL" id="MU004302">
    <property type="protein sequence ID" value="KAF2659988.1"/>
    <property type="molecule type" value="Genomic_DNA"/>
</dbReference>
<proteinExistence type="predicted"/>